<comment type="similarity">
    <text evidence="2">Belongs to the membrane fusion protein (MFP) (TC 8.A.1) family.</text>
</comment>
<dbReference type="Gene3D" id="2.40.50.100">
    <property type="match status" value="1"/>
</dbReference>
<evidence type="ECO:0000259" key="4">
    <source>
        <dbReference type="Pfam" id="PF25917"/>
    </source>
</evidence>
<feature type="domain" description="Multidrug resistance protein MdtA-like beta-barrel" evidence="5">
    <location>
        <begin position="214"/>
        <end position="302"/>
    </location>
</feature>
<dbReference type="Gene3D" id="1.10.287.470">
    <property type="entry name" value="Helix hairpin bin"/>
    <property type="match status" value="1"/>
</dbReference>
<evidence type="ECO:0000256" key="1">
    <source>
        <dbReference type="ARBA" id="ARBA00004196"/>
    </source>
</evidence>
<dbReference type="InterPro" id="IPR006143">
    <property type="entry name" value="RND_pump_MFP"/>
</dbReference>
<proteinExistence type="inferred from homology"/>
<feature type="domain" description="Multidrug resistance protein MdtA-like C-terminal permuted SH3" evidence="6">
    <location>
        <begin position="307"/>
        <end position="366"/>
    </location>
</feature>
<evidence type="ECO:0000259" key="3">
    <source>
        <dbReference type="Pfam" id="PF25876"/>
    </source>
</evidence>
<accession>A0ABQ0C8T5</accession>
<keyword evidence="8" id="KW-1185">Reference proteome</keyword>
<dbReference type="Gene3D" id="2.40.30.170">
    <property type="match status" value="1"/>
</dbReference>
<protein>
    <submittedName>
        <fullName evidence="7">Multidrug resistance protein MexA</fullName>
    </submittedName>
</protein>
<dbReference type="InterPro" id="IPR058625">
    <property type="entry name" value="MdtA-like_BSH"/>
</dbReference>
<dbReference type="RefSeq" id="WP_420905001.1">
    <property type="nucleotide sequence ID" value="NZ_BAAFGK010000004.1"/>
</dbReference>
<comment type="subcellular location">
    <subcellularLocation>
        <location evidence="1">Cell envelope</location>
    </subcellularLocation>
</comment>
<dbReference type="Gene3D" id="2.40.420.20">
    <property type="match status" value="1"/>
</dbReference>
<organism evidence="7 8">
    <name type="scientific">Candidatus Magnetaquiglobus chichijimensis</name>
    <dbReference type="NCBI Taxonomy" id="3141448"/>
    <lineage>
        <taxon>Bacteria</taxon>
        <taxon>Pseudomonadati</taxon>
        <taxon>Pseudomonadota</taxon>
        <taxon>Magnetococcia</taxon>
        <taxon>Magnetococcales</taxon>
        <taxon>Candidatus Magnetaquicoccaceae</taxon>
        <taxon>Candidatus Magnetaquiglobus</taxon>
    </lineage>
</organism>
<dbReference type="Pfam" id="PF25917">
    <property type="entry name" value="BSH_RND"/>
    <property type="match status" value="1"/>
</dbReference>
<gene>
    <name evidence="7" type="primary">mexA</name>
    <name evidence="7" type="ORF">SIID45300_01625</name>
</gene>
<dbReference type="InterPro" id="IPR058627">
    <property type="entry name" value="MdtA-like_C"/>
</dbReference>
<dbReference type="Proteomes" id="UP001628193">
    <property type="component" value="Unassembled WGS sequence"/>
</dbReference>
<evidence type="ECO:0000313" key="7">
    <source>
        <dbReference type="EMBL" id="GAB0057301.1"/>
    </source>
</evidence>
<name>A0ABQ0C8T5_9PROT</name>
<dbReference type="Pfam" id="PF25876">
    <property type="entry name" value="HH_MFP_RND"/>
    <property type="match status" value="1"/>
</dbReference>
<dbReference type="SUPFAM" id="SSF111369">
    <property type="entry name" value="HlyD-like secretion proteins"/>
    <property type="match status" value="1"/>
</dbReference>
<dbReference type="PANTHER" id="PTHR30158">
    <property type="entry name" value="ACRA/E-RELATED COMPONENT OF DRUG EFFLUX TRANSPORTER"/>
    <property type="match status" value="1"/>
</dbReference>
<feature type="domain" description="Multidrug resistance protein MdtA-like alpha-helical hairpin" evidence="3">
    <location>
        <begin position="111"/>
        <end position="177"/>
    </location>
</feature>
<evidence type="ECO:0000256" key="2">
    <source>
        <dbReference type="ARBA" id="ARBA00009477"/>
    </source>
</evidence>
<dbReference type="Pfam" id="PF25967">
    <property type="entry name" value="RND-MFP_C"/>
    <property type="match status" value="1"/>
</dbReference>
<dbReference type="InterPro" id="IPR058626">
    <property type="entry name" value="MdtA-like_b-barrel"/>
</dbReference>
<comment type="caution">
    <text evidence="7">The sequence shown here is derived from an EMBL/GenBank/DDBJ whole genome shotgun (WGS) entry which is preliminary data.</text>
</comment>
<dbReference type="Pfam" id="PF25944">
    <property type="entry name" value="Beta-barrel_RND"/>
    <property type="match status" value="1"/>
</dbReference>
<dbReference type="InterPro" id="IPR058624">
    <property type="entry name" value="MdtA-like_HH"/>
</dbReference>
<reference evidence="7 8" key="1">
    <citation type="submission" date="2024-09" db="EMBL/GenBank/DDBJ databases">
        <title>Draft genome sequence of Candidatus Magnetaquicoccaceae bacterium FCR-1.</title>
        <authorList>
            <person name="Shimoshige H."/>
            <person name="Shimamura S."/>
            <person name="Taoka A."/>
            <person name="Kobayashi H."/>
            <person name="Maekawa T."/>
        </authorList>
    </citation>
    <scope>NUCLEOTIDE SEQUENCE [LARGE SCALE GENOMIC DNA]</scope>
    <source>
        <strain evidence="7 8">FCR-1</strain>
    </source>
</reference>
<dbReference type="NCBIfam" id="TIGR01730">
    <property type="entry name" value="RND_mfp"/>
    <property type="match status" value="1"/>
</dbReference>
<evidence type="ECO:0000313" key="8">
    <source>
        <dbReference type="Proteomes" id="UP001628193"/>
    </source>
</evidence>
<dbReference type="PANTHER" id="PTHR30158:SF24">
    <property type="entry name" value="HLYD FAMILY SECRETION PROTEIN"/>
    <property type="match status" value="1"/>
</dbReference>
<dbReference type="EMBL" id="BAAFGK010000004">
    <property type="protein sequence ID" value="GAB0057301.1"/>
    <property type="molecule type" value="Genomic_DNA"/>
</dbReference>
<feature type="domain" description="Multidrug resistance protein MdtA-like barrel-sandwich hybrid" evidence="4">
    <location>
        <begin position="68"/>
        <end position="209"/>
    </location>
</feature>
<evidence type="ECO:0000259" key="6">
    <source>
        <dbReference type="Pfam" id="PF25967"/>
    </source>
</evidence>
<evidence type="ECO:0000259" key="5">
    <source>
        <dbReference type="Pfam" id="PF25944"/>
    </source>
</evidence>
<sequence>MNARWIWLLVACSCMAPLAGCERKEGVDGAAKAAPAGPPPMEVERVAAVKKVIALRQEVPGRLQAIKSAEIRARVEGVVEQRLFVEGSEVEVGAPLYRLDGRQLEARVKLAQANLARAVAERDLAGKTLGRYKHLVEQDAVSRREFDQADAQNRKSNADILAAEAELTRARLDLEYANITAPIAGRVGRTLVTEGALVGQKEATHLTTVEQLDPIWVNFTEPGPEIFRMRRAIRAGEAKPVEEVEVRLLLDDEREYPLPGKLRFTDMAVDPQTGAVALRAEFSNPERVLLPGQFARVRLAMATREGVVIPQKSVQYSPQGQIVMMVDEANKVVVRPIKTDGFSGSEWIVTEGLKEGEKVIVEGVQKLRPGTVVVPKDAKDTVPAKPAG</sequence>